<evidence type="ECO:0000313" key="12">
    <source>
        <dbReference type="RefSeq" id="XP_030749877.1"/>
    </source>
</evidence>
<dbReference type="RefSeq" id="XP_030763490.1">
    <property type="nucleotide sequence ID" value="XM_030907630.1"/>
</dbReference>
<sequence>MAKKQMSQTQKKTLLEFMEENPQLVTQKISNQYTSADMNQKWAEITDRLNSIPGCNKSWKEWRKCWSDMKCRSKKKKAQEKRSMNMTGGGPPEEDGPDEMDQKILNIIGGDVLISGIDVPEIGLPLVSAINEPATVSLPKGSYIEESEDTDCGEIHEADKEKANENHSNNSPKTSTRVRPPLIKKRAISAVPLEKTKRKTNHTASIEASQKFIKIARDKYELKKNYYEKKIQILEKQSETLERIAVGVENCAEFLKNKTFIEHYE</sequence>
<keyword evidence="9" id="KW-1185">Reference proteome</keyword>
<evidence type="ECO:0000259" key="8">
    <source>
        <dbReference type="Pfam" id="PF13873"/>
    </source>
</evidence>
<evidence type="ECO:0000313" key="10">
    <source>
        <dbReference type="RefSeq" id="XP_030746002.1"/>
    </source>
</evidence>
<evidence type="ECO:0000313" key="11">
    <source>
        <dbReference type="RefSeq" id="XP_030748539.1"/>
    </source>
</evidence>
<dbReference type="RefSeq" id="XP_030765047.1">
    <property type="nucleotide sequence ID" value="XM_030909187.1"/>
</dbReference>
<feature type="domain" description="Myb/SANT-like DNA-binding" evidence="8">
    <location>
        <begin position="3"/>
        <end position="79"/>
    </location>
</feature>
<evidence type="ECO:0000256" key="4">
    <source>
        <dbReference type="ARBA" id="ARBA00023163"/>
    </source>
</evidence>
<evidence type="ECO:0000256" key="6">
    <source>
        <dbReference type="SAM" id="Coils"/>
    </source>
</evidence>
<dbReference type="KEGG" id="soy:115889240"/>
<dbReference type="KEGG" id="soy:115874831"/>
<dbReference type="Pfam" id="PF13873">
    <property type="entry name" value="Myb_DNA-bind_5"/>
    <property type="match status" value="1"/>
</dbReference>
<keyword evidence="6" id="KW-0175">Coiled coil</keyword>
<feature type="coiled-coil region" evidence="6">
    <location>
        <begin position="217"/>
        <end position="244"/>
    </location>
</feature>
<organism evidence="9 10">
    <name type="scientific">Sitophilus oryzae</name>
    <name type="common">Rice weevil</name>
    <name type="synonym">Curculio oryzae</name>
    <dbReference type="NCBI Taxonomy" id="7048"/>
    <lineage>
        <taxon>Eukaryota</taxon>
        <taxon>Metazoa</taxon>
        <taxon>Ecdysozoa</taxon>
        <taxon>Arthropoda</taxon>
        <taxon>Hexapoda</taxon>
        <taxon>Insecta</taxon>
        <taxon>Pterygota</taxon>
        <taxon>Neoptera</taxon>
        <taxon>Endopterygota</taxon>
        <taxon>Coleoptera</taxon>
        <taxon>Polyphaga</taxon>
        <taxon>Cucujiformia</taxon>
        <taxon>Curculionidae</taxon>
        <taxon>Dryophthorinae</taxon>
        <taxon>Sitophilus</taxon>
    </lineage>
</organism>
<dbReference type="RefSeq" id="XP_030748539.1">
    <property type="nucleotide sequence ID" value="XM_030892679.1"/>
</dbReference>
<evidence type="ECO:0000256" key="7">
    <source>
        <dbReference type="SAM" id="MobiDB-lite"/>
    </source>
</evidence>
<dbReference type="GO" id="GO:0005634">
    <property type="term" value="C:nucleus"/>
    <property type="evidence" value="ECO:0007669"/>
    <property type="project" value="TreeGrafter"/>
</dbReference>
<name>A0A6J2X4C3_SITOR</name>
<dbReference type="OrthoDB" id="7543230at2759"/>
<accession>A0A6J2X4C3</accession>
<protein>
    <recommendedName>
        <fullName evidence="2">Regulatory protein zeste</fullName>
    </recommendedName>
</protein>
<evidence type="ECO:0000313" key="9">
    <source>
        <dbReference type="Proteomes" id="UP000504635"/>
    </source>
</evidence>
<reference evidence="10 11" key="1">
    <citation type="submission" date="2025-04" db="UniProtKB">
        <authorList>
            <consortium name="RefSeq"/>
        </authorList>
    </citation>
    <scope>IDENTIFICATION</scope>
    <source>
        <tissue evidence="10 11">Gonads</tissue>
    </source>
</reference>
<evidence type="ECO:0000313" key="15">
    <source>
        <dbReference type="RefSeq" id="XP_030765047.1"/>
    </source>
</evidence>
<comment type="subunit">
    <text evidence="1">Self-associates forming complexes of several hundred monomers.</text>
</comment>
<dbReference type="GeneID" id="115874831"/>
<dbReference type="RefSeq" id="XP_030762247.1">
    <property type="nucleotide sequence ID" value="XM_030906387.1"/>
</dbReference>
<dbReference type="RefSeq" id="XP_030749877.1">
    <property type="nucleotide sequence ID" value="XM_030894017.1"/>
</dbReference>
<dbReference type="PANTHER" id="PTHR23098:SF16">
    <property type="entry name" value="REGULATORY PROTEIN ZESTE"/>
    <property type="match status" value="1"/>
</dbReference>
<dbReference type="RefSeq" id="XP_030746002.1">
    <property type="nucleotide sequence ID" value="XM_030890142.1"/>
</dbReference>
<dbReference type="InterPro" id="IPR028002">
    <property type="entry name" value="Myb_DNA-bind_5"/>
</dbReference>
<feature type="region of interest" description="Disordered" evidence="7">
    <location>
        <begin position="74"/>
        <end position="100"/>
    </location>
</feature>
<gene>
    <name evidence="10" type="primary">LOC115874831</name>
    <name evidence="11" type="synonym">LOC115876761</name>
    <name evidence="12" type="synonym">LOC115877729</name>
    <name evidence="13" type="synonym">LOC115887067</name>
    <name evidence="14" type="synonym">LOC115888060</name>
    <name evidence="15" type="synonym">LOC115889240</name>
</gene>
<evidence type="ECO:0000256" key="2">
    <source>
        <dbReference type="ARBA" id="ARBA00016807"/>
    </source>
</evidence>
<dbReference type="Proteomes" id="UP000504635">
    <property type="component" value="Unplaced"/>
</dbReference>
<evidence type="ECO:0000256" key="3">
    <source>
        <dbReference type="ARBA" id="ARBA00023015"/>
    </source>
</evidence>
<keyword evidence="3" id="KW-0805">Transcription regulation</keyword>
<dbReference type="AlphaFoldDB" id="A0A6J2X4C3"/>
<dbReference type="PANTHER" id="PTHR23098">
    <property type="entry name" value="AGAP001331-PA-RELATED"/>
    <property type="match status" value="1"/>
</dbReference>
<evidence type="ECO:0000256" key="5">
    <source>
        <dbReference type="ARBA" id="ARBA00025466"/>
    </source>
</evidence>
<comment type="function">
    <text evidence="5">Involved in transvection phenomena (= synapsis-dependent gene expression), where the synaptic pairing of chromosomes carrying genes with which zeste interacts influences the expression of these genes. Zeste binds to DNA and stimulates transcription from a nearby promoter.</text>
</comment>
<dbReference type="KEGG" id="soy:115887067"/>
<dbReference type="KEGG" id="soy:115876761"/>
<proteinExistence type="predicted"/>
<dbReference type="KEGG" id="soy:115877729"/>
<evidence type="ECO:0000313" key="14">
    <source>
        <dbReference type="RefSeq" id="XP_030763490.1"/>
    </source>
</evidence>
<keyword evidence="4" id="KW-0804">Transcription</keyword>
<evidence type="ECO:0000313" key="13">
    <source>
        <dbReference type="RefSeq" id="XP_030762247.1"/>
    </source>
</evidence>
<dbReference type="KEGG" id="soy:115888060"/>
<evidence type="ECO:0000256" key="1">
    <source>
        <dbReference type="ARBA" id="ARBA00011764"/>
    </source>
</evidence>